<keyword evidence="3" id="KW-1185">Reference proteome</keyword>
<feature type="region of interest" description="Disordered" evidence="1">
    <location>
        <begin position="66"/>
        <end position="96"/>
    </location>
</feature>
<name>A0AAV4XJ57_CAEEX</name>
<feature type="compositionally biased region" description="Basic and acidic residues" evidence="1">
    <location>
        <begin position="9"/>
        <end position="31"/>
    </location>
</feature>
<evidence type="ECO:0000313" key="2">
    <source>
        <dbReference type="EMBL" id="GIY94250.1"/>
    </source>
</evidence>
<comment type="caution">
    <text evidence="2">The sequence shown here is derived from an EMBL/GenBank/DDBJ whole genome shotgun (WGS) entry which is preliminary data.</text>
</comment>
<dbReference type="AlphaFoldDB" id="A0AAV4XJ57"/>
<accession>A0AAV4XJ57</accession>
<gene>
    <name evidence="2" type="ORF">CEXT_99281</name>
</gene>
<evidence type="ECO:0000313" key="3">
    <source>
        <dbReference type="Proteomes" id="UP001054945"/>
    </source>
</evidence>
<proteinExistence type="predicted"/>
<organism evidence="2 3">
    <name type="scientific">Caerostris extrusa</name>
    <name type="common">Bark spider</name>
    <name type="synonym">Caerostris bankana</name>
    <dbReference type="NCBI Taxonomy" id="172846"/>
    <lineage>
        <taxon>Eukaryota</taxon>
        <taxon>Metazoa</taxon>
        <taxon>Ecdysozoa</taxon>
        <taxon>Arthropoda</taxon>
        <taxon>Chelicerata</taxon>
        <taxon>Arachnida</taxon>
        <taxon>Araneae</taxon>
        <taxon>Araneomorphae</taxon>
        <taxon>Entelegynae</taxon>
        <taxon>Araneoidea</taxon>
        <taxon>Araneidae</taxon>
        <taxon>Caerostris</taxon>
    </lineage>
</organism>
<evidence type="ECO:0000256" key="1">
    <source>
        <dbReference type="SAM" id="MobiDB-lite"/>
    </source>
</evidence>
<feature type="region of interest" description="Disordered" evidence="1">
    <location>
        <begin position="1"/>
        <end position="31"/>
    </location>
</feature>
<reference evidence="2 3" key="1">
    <citation type="submission" date="2021-06" db="EMBL/GenBank/DDBJ databases">
        <title>Caerostris extrusa draft genome.</title>
        <authorList>
            <person name="Kono N."/>
            <person name="Arakawa K."/>
        </authorList>
    </citation>
    <scope>NUCLEOTIDE SEQUENCE [LARGE SCALE GENOMIC DNA]</scope>
</reference>
<dbReference type="EMBL" id="BPLR01000370">
    <property type="protein sequence ID" value="GIY94250.1"/>
    <property type="molecule type" value="Genomic_DNA"/>
</dbReference>
<sequence length="96" mass="10696">MSALMRVHQGVEDAAARRTKEGWGQGEKKGAGDEELLQLPVALGGSEAVRMFTRALLSSCCFSKDTRERQTPWQQTRRVPSDVPSLQKRALRKKNA</sequence>
<dbReference type="Proteomes" id="UP001054945">
    <property type="component" value="Unassembled WGS sequence"/>
</dbReference>
<protein>
    <submittedName>
        <fullName evidence="2">Uncharacterized protein</fullName>
    </submittedName>
</protein>